<evidence type="ECO:0000313" key="14">
    <source>
        <dbReference type="Proteomes" id="UP000290900"/>
    </source>
</evidence>
<gene>
    <name evidence="13" type="ORF">BRENAR_LOCUS505</name>
</gene>
<sequence length="409" mass="44952">MCVPSSLGTKGGGKEFTFSKSKLMNSEPSPLRKRELKNDITLSQRMGSACVGSVLTSLVVTPFDVVRIRLQQQEMLFPPGVLNAGQCCRKVFWEEDSPGLAPKGKESLFCMENSCAEEARISGTMTGISKIATNEGIRALYRGLFLTLVMAVPSNVVYFSGYDILRDSSPLEDSHPVINPLICGAFARILAATSVAPLELIKTRLQAVPATHRNVSSSIIMNMVLKNTWNEMKENGIGSIFKGLQLTLWRDVPFSGIYWAAYESLSSCLKNTRLLNEAKDDDPDRGMLNRTIFARSFICGSLAGVIAALFTNPFDVGKTRFQVASEQENRYGSLAPLATNNSQASIEKGQPMFNFLYTIYRTEGIGALYVGIIPRCLKIAPACAIMISTYEVSKKFFKNLRESKNGSHS</sequence>
<dbReference type="Pfam" id="PF00153">
    <property type="entry name" value="Mito_carr"/>
    <property type="match status" value="4"/>
</dbReference>
<dbReference type="SUPFAM" id="SSF103506">
    <property type="entry name" value="Mitochondrial carrier"/>
    <property type="match status" value="1"/>
</dbReference>
<dbReference type="EMBL" id="CAACVR010000001">
    <property type="protein sequence ID" value="VEU19769.1"/>
    <property type="molecule type" value="Genomic_DNA"/>
</dbReference>
<dbReference type="STRING" id="13370.A0A448YFV4"/>
<dbReference type="GO" id="GO:0005743">
    <property type="term" value="C:mitochondrial inner membrane"/>
    <property type="evidence" value="ECO:0007669"/>
    <property type="project" value="UniProtKB-SubCell"/>
</dbReference>
<reference evidence="13 14" key="1">
    <citation type="submission" date="2018-12" db="EMBL/GenBank/DDBJ databases">
        <authorList>
            <person name="Tiukova I."/>
            <person name="Dainat J."/>
        </authorList>
    </citation>
    <scope>NUCLEOTIDE SEQUENCE [LARGE SCALE GENOMIC DNA]</scope>
</reference>
<feature type="repeat" description="Solcar" evidence="10">
    <location>
        <begin position="291"/>
        <end position="396"/>
    </location>
</feature>
<dbReference type="InterPro" id="IPR023395">
    <property type="entry name" value="MCP_dom_sf"/>
</dbReference>
<dbReference type="InParanoid" id="A0A448YFV4"/>
<name>A0A448YFV4_BRENA</name>
<evidence type="ECO:0000256" key="10">
    <source>
        <dbReference type="PROSITE-ProRule" id="PRU00282"/>
    </source>
</evidence>
<evidence type="ECO:0000256" key="6">
    <source>
        <dbReference type="ARBA" id="ARBA00022792"/>
    </source>
</evidence>
<dbReference type="GO" id="GO:1990542">
    <property type="term" value="P:mitochondrial transmembrane transport"/>
    <property type="evidence" value="ECO:0007669"/>
    <property type="project" value="InterPro"/>
</dbReference>
<evidence type="ECO:0000256" key="5">
    <source>
        <dbReference type="ARBA" id="ARBA00022737"/>
    </source>
</evidence>
<evidence type="ECO:0000256" key="9">
    <source>
        <dbReference type="ARBA" id="ARBA00023136"/>
    </source>
</evidence>
<feature type="repeat" description="Solcar" evidence="10">
    <location>
        <begin position="40"/>
        <end position="168"/>
    </location>
</feature>
<evidence type="ECO:0000256" key="12">
    <source>
        <dbReference type="SAM" id="Phobius"/>
    </source>
</evidence>
<evidence type="ECO:0000256" key="1">
    <source>
        <dbReference type="ARBA" id="ARBA00004448"/>
    </source>
</evidence>
<dbReference type="InterPro" id="IPR018108">
    <property type="entry name" value="MCP_transmembrane"/>
</dbReference>
<dbReference type="OrthoDB" id="1747031at2759"/>
<evidence type="ECO:0000256" key="11">
    <source>
        <dbReference type="RuleBase" id="RU000488"/>
    </source>
</evidence>
<dbReference type="PANTHER" id="PTHR45760:SF2">
    <property type="entry name" value="FI19922P1-RELATED"/>
    <property type="match status" value="1"/>
</dbReference>
<feature type="transmembrane region" description="Helical" evidence="12">
    <location>
        <begin position="139"/>
        <end position="158"/>
    </location>
</feature>
<feature type="transmembrane region" description="Helical" evidence="12">
    <location>
        <begin position="178"/>
        <end position="198"/>
    </location>
</feature>
<dbReference type="AlphaFoldDB" id="A0A448YFV4"/>
<evidence type="ECO:0000256" key="2">
    <source>
        <dbReference type="ARBA" id="ARBA00006375"/>
    </source>
</evidence>
<evidence type="ECO:0000256" key="7">
    <source>
        <dbReference type="ARBA" id="ARBA00022989"/>
    </source>
</evidence>
<proteinExistence type="inferred from homology"/>
<keyword evidence="7 12" id="KW-1133">Transmembrane helix</keyword>
<evidence type="ECO:0000313" key="13">
    <source>
        <dbReference type="EMBL" id="VEU19769.1"/>
    </source>
</evidence>
<dbReference type="PROSITE" id="PS50920">
    <property type="entry name" value="SOLCAR"/>
    <property type="match status" value="3"/>
</dbReference>
<keyword evidence="9 10" id="KW-0472">Membrane</keyword>
<keyword evidence="6" id="KW-0999">Mitochondrion inner membrane</keyword>
<comment type="similarity">
    <text evidence="2 11">Belongs to the mitochondrial carrier (TC 2.A.29) family.</text>
</comment>
<keyword evidence="14" id="KW-1185">Reference proteome</keyword>
<comment type="subcellular location">
    <subcellularLocation>
        <location evidence="1">Mitochondrion inner membrane</location>
        <topology evidence="1">Multi-pass membrane protein</topology>
    </subcellularLocation>
</comment>
<evidence type="ECO:0000256" key="3">
    <source>
        <dbReference type="ARBA" id="ARBA00022448"/>
    </source>
</evidence>
<dbReference type="FunCoup" id="A0A448YFV4">
    <property type="interactions" value="849"/>
</dbReference>
<dbReference type="PANTHER" id="PTHR45760">
    <property type="entry name" value="FI19922P1-RELATED"/>
    <property type="match status" value="1"/>
</dbReference>
<protein>
    <submittedName>
        <fullName evidence="13">DEKNAAC100831</fullName>
    </submittedName>
</protein>
<feature type="repeat" description="Solcar" evidence="10">
    <location>
        <begin position="175"/>
        <end position="268"/>
    </location>
</feature>
<keyword evidence="4 10" id="KW-0812">Transmembrane</keyword>
<evidence type="ECO:0000256" key="8">
    <source>
        <dbReference type="ARBA" id="ARBA00023128"/>
    </source>
</evidence>
<keyword evidence="8" id="KW-0496">Mitochondrion</keyword>
<feature type="transmembrane region" description="Helical" evidence="12">
    <location>
        <begin position="292"/>
        <end position="310"/>
    </location>
</feature>
<evidence type="ECO:0000256" key="4">
    <source>
        <dbReference type="ARBA" id="ARBA00022692"/>
    </source>
</evidence>
<dbReference type="InterPro" id="IPR045315">
    <property type="entry name" value="Mtm1-like"/>
</dbReference>
<dbReference type="Gene3D" id="1.50.40.10">
    <property type="entry name" value="Mitochondrial carrier domain"/>
    <property type="match status" value="2"/>
</dbReference>
<keyword evidence="5" id="KW-0677">Repeat</keyword>
<keyword evidence="3 11" id="KW-0813">Transport</keyword>
<accession>A0A448YFV4</accession>
<dbReference type="Proteomes" id="UP000290900">
    <property type="component" value="Unassembled WGS sequence"/>
</dbReference>
<organism evidence="13 14">
    <name type="scientific">Brettanomyces naardenensis</name>
    <name type="common">Yeast</name>
    <dbReference type="NCBI Taxonomy" id="13370"/>
    <lineage>
        <taxon>Eukaryota</taxon>
        <taxon>Fungi</taxon>
        <taxon>Dikarya</taxon>
        <taxon>Ascomycota</taxon>
        <taxon>Saccharomycotina</taxon>
        <taxon>Pichiomycetes</taxon>
        <taxon>Pichiales</taxon>
        <taxon>Pichiaceae</taxon>
        <taxon>Brettanomyces</taxon>
    </lineage>
</organism>